<dbReference type="EMBL" id="CAJNDS010002161">
    <property type="protein sequence ID" value="CAE7356634.1"/>
    <property type="molecule type" value="Genomic_DNA"/>
</dbReference>
<evidence type="ECO:0000256" key="1">
    <source>
        <dbReference type="SAM" id="MobiDB-lite"/>
    </source>
</evidence>
<name>A0A812PKA3_9DINO</name>
<feature type="region of interest" description="Disordered" evidence="1">
    <location>
        <begin position="228"/>
        <end position="249"/>
    </location>
</feature>
<accession>A0A812PKA3</accession>
<dbReference type="AlphaFoldDB" id="A0A812PKA3"/>
<keyword evidence="3" id="KW-1185">Reference proteome</keyword>
<reference evidence="2" key="1">
    <citation type="submission" date="2021-02" db="EMBL/GenBank/DDBJ databases">
        <authorList>
            <person name="Dougan E. K."/>
            <person name="Rhodes N."/>
            <person name="Thang M."/>
            <person name="Chan C."/>
        </authorList>
    </citation>
    <scope>NUCLEOTIDE SEQUENCE</scope>
</reference>
<comment type="caution">
    <text evidence="2">The sequence shown here is derived from an EMBL/GenBank/DDBJ whole genome shotgun (WGS) entry which is preliminary data.</text>
</comment>
<evidence type="ECO:0000313" key="3">
    <source>
        <dbReference type="Proteomes" id="UP000604046"/>
    </source>
</evidence>
<dbReference type="Proteomes" id="UP000604046">
    <property type="component" value="Unassembled WGS sequence"/>
</dbReference>
<organism evidence="2 3">
    <name type="scientific">Symbiodinium natans</name>
    <dbReference type="NCBI Taxonomy" id="878477"/>
    <lineage>
        <taxon>Eukaryota</taxon>
        <taxon>Sar</taxon>
        <taxon>Alveolata</taxon>
        <taxon>Dinophyceae</taxon>
        <taxon>Suessiales</taxon>
        <taxon>Symbiodiniaceae</taxon>
        <taxon>Symbiodinium</taxon>
    </lineage>
</organism>
<sequence length="599" mass="65987">MSLRRLARPAWQACRPLVRRFPVFSAPARHFSEVASAAEAEDGSLIAPDDAAPSWLLLRPKEVVKVAPKVDVSDGDFGELRLSTAPASLVVEEALSLAYTASWTEDASQRWQEVVEELLRRELNSSQALLVFHCLTRLDFHHPVLLERMADRLESRYFSATHDIEDVEDDVEALRAAMAGKSPKKAEAAAQLLAAFPRGEEESFQSLIENLPLSHKVALILIRCTSRPRRGGRAPQRTEVPPEPDVKKAWKTTDPIDMEEFEKERYLSGRWKVLRMRDVKAKVKRMPPGKRLRATLASQLLQVLPSADANALAEISQITAFPNSRLLTGDLDLDFREALAKRIGALDRTAIWPRLVAFATALSGGDGPEAYRAWRRRLIPDALALMQLDKRDAILANQRFVHARLGGVVRDPGRERAETAARLLIAFAGAKQVAMDVQLLDALCAPLEDALEQRLGGPEDDEGAQGMLPLAPETIADILSAVVACGVQPKRLHRLLVDCLLREKVEFWEGCDSADLCTIASAVSLLCGDSAQAVVEVMWTAVLPRLRKVPPALALAMIDAVVRGGSDELLHSESVRTAVDELLVQRVDFELSALGHIGH</sequence>
<dbReference type="OrthoDB" id="448080at2759"/>
<protein>
    <submittedName>
        <fullName evidence="2">Pim1 protein</fullName>
    </submittedName>
</protein>
<gene>
    <name evidence="2" type="primary">pim1</name>
    <name evidence="2" type="ORF">SNAT2548_LOCUS18999</name>
</gene>
<evidence type="ECO:0000313" key="2">
    <source>
        <dbReference type="EMBL" id="CAE7356634.1"/>
    </source>
</evidence>
<proteinExistence type="predicted"/>